<keyword evidence="5" id="KW-0479">Metal-binding</keyword>
<dbReference type="InterPro" id="IPR004466">
    <property type="entry name" value="RNase_M5"/>
</dbReference>
<evidence type="ECO:0000256" key="4">
    <source>
        <dbReference type="ARBA" id="ARBA00022722"/>
    </source>
</evidence>
<sequence>MEAEVISVSGFGINGKIIEKIKQAQKRQGVIILTDPDFAGEKIRRIIAKRVPDVKHAYITQSEGTKDGDIGVENASPETIIRALENAKCEVKEVRKEFDIQDMVYFKLTGDSKSKQRRDSLGKKLGIGYCNTGQLITRLNNYGISKQEFIQALESIEKEI</sequence>
<evidence type="ECO:0000256" key="1">
    <source>
        <dbReference type="ARBA" id="ARBA00022490"/>
    </source>
</evidence>
<dbReference type="NCBIfam" id="TIGR00334">
    <property type="entry name" value="5S_RNA_mat_M5"/>
    <property type="match status" value="1"/>
</dbReference>
<evidence type="ECO:0000259" key="11">
    <source>
        <dbReference type="PROSITE" id="PS50880"/>
    </source>
</evidence>
<evidence type="ECO:0000256" key="8">
    <source>
        <dbReference type="ARBA" id="ARBA00022801"/>
    </source>
</evidence>
<dbReference type="SUPFAM" id="SSF110455">
    <property type="entry name" value="Toprim domain"/>
    <property type="match status" value="1"/>
</dbReference>
<keyword evidence="3" id="KW-0698">rRNA processing</keyword>
<dbReference type="EMBL" id="VSSQ01062263">
    <property type="protein sequence ID" value="MPN15482.1"/>
    <property type="molecule type" value="Genomic_DNA"/>
</dbReference>
<keyword evidence="4" id="KW-0540">Nuclease</keyword>
<dbReference type="Pfam" id="PF13331">
    <property type="entry name" value="DUF4093"/>
    <property type="match status" value="1"/>
</dbReference>
<dbReference type="InterPro" id="IPR025156">
    <property type="entry name" value="RNase_M5_C"/>
</dbReference>
<dbReference type="GO" id="GO:0043822">
    <property type="term" value="F:ribonuclease M5 activity"/>
    <property type="evidence" value="ECO:0007669"/>
    <property type="project" value="UniProtKB-EC"/>
</dbReference>
<keyword evidence="7" id="KW-0255">Endonuclease</keyword>
<evidence type="ECO:0000256" key="5">
    <source>
        <dbReference type="ARBA" id="ARBA00022723"/>
    </source>
</evidence>
<keyword evidence="2" id="KW-0690">Ribosome biogenesis</keyword>
<protein>
    <submittedName>
        <fullName evidence="12">Ribonuclease M5</fullName>
        <ecNumber evidence="12">3.1.26.8</ecNumber>
    </submittedName>
</protein>
<dbReference type="GO" id="GO:0019843">
    <property type="term" value="F:rRNA binding"/>
    <property type="evidence" value="ECO:0007669"/>
    <property type="project" value="UniProtKB-KW"/>
</dbReference>
<dbReference type="InterPro" id="IPR006171">
    <property type="entry name" value="TOPRIM_dom"/>
</dbReference>
<dbReference type="HAMAP" id="MF_01469">
    <property type="entry name" value="RNase_M5"/>
    <property type="match status" value="1"/>
</dbReference>
<dbReference type="GO" id="GO:0046872">
    <property type="term" value="F:metal ion binding"/>
    <property type="evidence" value="ECO:0007669"/>
    <property type="project" value="UniProtKB-KW"/>
</dbReference>
<dbReference type="PANTHER" id="PTHR39156">
    <property type="entry name" value="RIBONUCLEASE M5"/>
    <property type="match status" value="1"/>
</dbReference>
<proteinExistence type="inferred from homology"/>
<organism evidence="12">
    <name type="scientific">bioreactor metagenome</name>
    <dbReference type="NCBI Taxonomy" id="1076179"/>
    <lineage>
        <taxon>unclassified sequences</taxon>
        <taxon>metagenomes</taxon>
        <taxon>ecological metagenomes</taxon>
    </lineage>
</organism>
<dbReference type="PROSITE" id="PS50880">
    <property type="entry name" value="TOPRIM"/>
    <property type="match status" value="1"/>
</dbReference>
<keyword evidence="8 12" id="KW-0378">Hydrolase</keyword>
<evidence type="ECO:0000256" key="10">
    <source>
        <dbReference type="ARBA" id="ARBA00022884"/>
    </source>
</evidence>
<evidence type="ECO:0000256" key="7">
    <source>
        <dbReference type="ARBA" id="ARBA00022759"/>
    </source>
</evidence>
<dbReference type="AlphaFoldDB" id="A0A645FPG8"/>
<name>A0A645FPG8_9ZZZZ</name>
<dbReference type="GO" id="GO:0006364">
    <property type="term" value="P:rRNA processing"/>
    <property type="evidence" value="ECO:0007669"/>
    <property type="project" value="UniProtKB-KW"/>
</dbReference>
<keyword evidence="10" id="KW-0694">RNA-binding</keyword>
<keyword evidence="6" id="KW-0699">rRNA-binding</keyword>
<accession>A0A645FPG8</accession>
<dbReference type="EC" id="3.1.26.8" evidence="12"/>
<keyword evidence="1" id="KW-0963">Cytoplasm</keyword>
<dbReference type="PANTHER" id="PTHR39156:SF1">
    <property type="entry name" value="RIBONUCLEASE M5"/>
    <property type="match status" value="1"/>
</dbReference>
<evidence type="ECO:0000256" key="9">
    <source>
        <dbReference type="ARBA" id="ARBA00022842"/>
    </source>
</evidence>
<evidence type="ECO:0000256" key="2">
    <source>
        <dbReference type="ARBA" id="ARBA00022517"/>
    </source>
</evidence>
<gene>
    <name evidence="12" type="primary">rnmV_13</name>
    <name evidence="12" type="ORF">SDC9_162816</name>
</gene>
<comment type="caution">
    <text evidence="12">The sequence shown here is derived from an EMBL/GenBank/DDBJ whole genome shotgun (WGS) entry which is preliminary data.</text>
</comment>
<evidence type="ECO:0000256" key="6">
    <source>
        <dbReference type="ARBA" id="ARBA00022730"/>
    </source>
</evidence>
<evidence type="ECO:0000256" key="3">
    <source>
        <dbReference type="ARBA" id="ARBA00022552"/>
    </source>
</evidence>
<dbReference type="Pfam" id="PF01751">
    <property type="entry name" value="Toprim"/>
    <property type="match status" value="1"/>
</dbReference>
<keyword evidence="9" id="KW-0460">Magnesium</keyword>
<dbReference type="Gene3D" id="3.40.1360.10">
    <property type="match status" value="1"/>
</dbReference>
<reference evidence="12" key="1">
    <citation type="submission" date="2019-08" db="EMBL/GenBank/DDBJ databases">
        <authorList>
            <person name="Kucharzyk K."/>
            <person name="Murdoch R.W."/>
            <person name="Higgins S."/>
            <person name="Loffler F."/>
        </authorList>
    </citation>
    <scope>NUCLEOTIDE SEQUENCE</scope>
</reference>
<evidence type="ECO:0000313" key="12">
    <source>
        <dbReference type="EMBL" id="MPN15482.1"/>
    </source>
</evidence>
<feature type="domain" description="Toprim" evidence="11">
    <location>
        <begin position="1"/>
        <end position="66"/>
    </location>
</feature>